<sequence>MSRRRVSVKDLGAVDCQGWLHRKKESRSFLGSRWKRYWFVLQRSSLYWYSNEMVSHSYLTVNVITASHPNVVTITIGAETTRGYHVVSCYLTLLIFFLFPEKTPDEMESLYNHLKAASVNPTGQTFQRDFRASFIRRCKNEKVNEKVHLVRILKSTLKAKESELLALEKILNEPNLTALMYREWRLSNTILLQDILQHNQEAEGATSPDGIVSEILELPNTAVQSLEKLYNETCMFWILTKTVSESGHFHE</sequence>
<dbReference type="PANTHER" id="PTHR12844">
    <property type="entry name" value="CONNECTOR ENCHANCER OF KINASE SUPPRESSOR OF RAS"/>
    <property type="match status" value="1"/>
</dbReference>
<dbReference type="Gene3D" id="2.30.29.30">
    <property type="entry name" value="Pleckstrin-homology domain (PH domain)/Phosphotyrosine-binding domain (PTB)"/>
    <property type="match status" value="1"/>
</dbReference>
<dbReference type="InterPro" id="IPR051566">
    <property type="entry name" value="CNKSR"/>
</dbReference>
<accession>A0A3B4ETJ2</accession>
<evidence type="ECO:0000259" key="1">
    <source>
        <dbReference type="PROSITE" id="PS50003"/>
    </source>
</evidence>
<protein>
    <submittedName>
        <fullName evidence="2">Interaction protein for cytohesin exchange factors 1</fullName>
    </submittedName>
</protein>
<name>A0A3B4ETJ2_9CICH</name>
<dbReference type="Ensembl" id="ENSPNYT00000001714.1">
    <property type="protein sequence ID" value="ENSPNYP00000001677.1"/>
    <property type="gene ID" value="ENSPNYG00000001347.1"/>
</dbReference>
<dbReference type="AlphaFoldDB" id="A0A3B4ETJ2"/>
<dbReference type="PROSITE" id="PS50003">
    <property type="entry name" value="PH_DOMAIN"/>
    <property type="match status" value="1"/>
</dbReference>
<proteinExistence type="predicted"/>
<dbReference type="PANTHER" id="PTHR12844:SF17">
    <property type="entry name" value="CONNECTOR ENHANCER OF KINASE SUPPRESSOR OF RAS 3"/>
    <property type="match status" value="1"/>
</dbReference>
<organism evidence="2">
    <name type="scientific">Pundamilia nyererei</name>
    <dbReference type="NCBI Taxonomy" id="303518"/>
    <lineage>
        <taxon>Eukaryota</taxon>
        <taxon>Metazoa</taxon>
        <taxon>Chordata</taxon>
        <taxon>Craniata</taxon>
        <taxon>Vertebrata</taxon>
        <taxon>Euteleostomi</taxon>
        <taxon>Actinopterygii</taxon>
        <taxon>Neopterygii</taxon>
        <taxon>Teleostei</taxon>
        <taxon>Neoteleostei</taxon>
        <taxon>Acanthomorphata</taxon>
        <taxon>Ovalentaria</taxon>
        <taxon>Cichlomorphae</taxon>
        <taxon>Cichliformes</taxon>
        <taxon>Cichlidae</taxon>
        <taxon>African cichlids</taxon>
        <taxon>Pseudocrenilabrinae</taxon>
        <taxon>Haplochromini</taxon>
        <taxon>Pundamilia</taxon>
    </lineage>
</organism>
<dbReference type="InterPro" id="IPR011993">
    <property type="entry name" value="PH-like_dom_sf"/>
</dbReference>
<dbReference type="InterPro" id="IPR001849">
    <property type="entry name" value="PH_domain"/>
</dbReference>
<evidence type="ECO:0000313" key="2">
    <source>
        <dbReference type="Ensembl" id="ENSPNYP00000001677.1"/>
    </source>
</evidence>
<dbReference type="STRING" id="303518.ENSPNYP00000001677"/>
<reference evidence="2" key="1">
    <citation type="submission" date="2023-09" db="UniProtKB">
        <authorList>
            <consortium name="Ensembl"/>
        </authorList>
    </citation>
    <scope>IDENTIFICATION</scope>
</reference>
<dbReference type="SUPFAM" id="SSF50729">
    <property type="entry name" value="PH domain-like"/>
    <property type="match status" value="1"/>
</dbReference>
<feature type="domain" description="PH" evidence="1">
    <location>
        <begin position="13"/>
        <end position="52"/>
    </location>
</feature>
<dbReference type="GeneTree" id="ENSGT00940000163429"/>
<dbReference type="SMART" id="SM00233">
    <property type="entry name" value="PH"/>
    <property type="match status" value="1"/>
</dbReference>
<dbReference type="Pfam" id="PF00169">
    <property type="entry name" value="PH"/>
    <property type="match status" value="1"/>
</dbReference>